<protein>
    <submittedName>
        <fullName evidence="1">Uncharacterized protein</fullName>
    </submittedName>
</protein>
<reference evidence="1 2" key="1">
    <citation type="submission" date="2019-01" db="EMBL/GenBank/DDBJ databases">
        <title>A draft genome assembly of the solar-powered sea slug Elysia chlorotica.</title>
        <authorList>
            <person name="Cai H."/>
            <person name="Li Q."/>
            <person name="Fang X."/>
            <person name="Li J."/>
            <person name="Curtis N.E."/>
            <person name="Altenburger A."/>
            <person name="Shibata T."/>
            <person name="Feng M."/>
            <person name="Maeda T."/>
            <person name="Schwartz J.A."/>
            <person name="Shigenobu S."/>
            <person name="Lundholm N."/>
            <person name="Nishiyama T."/>
            <person name="Yang H."/>
            <person name="Hasebe M."/>
            <person name="Li S."/>
            <person name="Pierce S.K."/>
            <person name="Wang J."/>
        </authorList>
    </citation>
    <scope>NUCLEOTIDE SEQUENCE [LARGE SCALE GENOMIC DNA]</scope>
    <source>
        <strain evidence="1">EC2010</strain>
        <tissue evidence="1">Whole organism of an adult</tissue>
    </source>
</reference>
<accession>A0A3S1HXI5</accession>
<dbReference type="AlphaFoldDB" id="A0A3S1HXI5"/>
<name>A0A3S1HXI5_ELYCH</name>
<dbReference type="OrthoDB" id="6781428at2759"/>
<evidence type="ECO:0000313" key="1">
    <source>
        <dbReference type="EMBL" id="RUS88141.1"/>
    </source>
</evidence>
<dbReference type="Proteomes" id="UP000271974">
    <property type="component" value="Unassembled WGS sequence"/>
</dbReference>
<proteinExistence type="predicted"/>
<sequence length="218" mass="24928">MHSSTPSPIDVTDVNVSNFDWRICSMEKKDRYALAKPQLDKLLHLKYYLICYKSLKRRVCVEKFNVTFDYPWKDACSSCDNYKVELSKELPADELRRLAAERELHWRKSQVFYERKTTAAQEAQSSPQHAAAAFDFWTHFPCPNISTLDVYYKRQLSLCRGKARGEKESSADTPTALQPNTDVVTAARYKDLPTLKAFLLSGIANLLQPAATPRRATA</sequence>
<evidence type="ECO:0000313" key="2">
    <source>
        <dbReference type="Proteomes" id="UP000271974"/>
    </source>
</evidence>
<dbReference type="STRING" id="188477.A0A3S1HXI5"/>
<gene>
    <name evidence="1" type="ORF">EGW08_004103</name>
</gene>
<dbReference type="EMBL" id="RQTK01000092">
    <property type="protein sequence ID" value="RUS88141.1"/>
    <property type="molecule type" value="Genomic_DNA"/>
</dbReference>
<keyword evidence="2" id="KW-1185">Reference proteome</keyword>
<comment type="caution">
    <text evidence="1">The sequence shown here is derived from an EMBL/GenBank/DDBJ whole genome shotgun (WGS) entry which is preliminary data.</text>
</comment>
<organism evidence="1 2">
    <name type="scientific">Elysia chlorotica</name>
    <name type="common">Eastern emerald elysia</name>
    <name type="synonym">Sea slug</name>
    <dbReference type="NCBI Taxonomy" id="188477"/>
    <lineage>
        <taxon>Eukaryota</taxon>
        <taxon>Metazoa</taxon>
        <taxon>Spiralia</taxon>
        <taxon>Lophotrochozoa</taxon>
        <taxon>Mollusca</taxon>
        <taxon>Gastropoda</taxon>
        <taxon>Heterobranchia</taxon>
        <taxon>Euthyneura</taxon>
        <taxon>Panpulmonata</taxon>
        <taxon>Sacoglossa</taxon>
        <taxon>Placobranchoidea</taxon>
        <taxon>Plakobranchidae</taxon>
        <taxon>Elysia</taxon>
    </lineage>
</organism>